<dbReference type="InterPro" id="IPR022920">
    <property type="entry name" value="Disulphide_bond_form_DsbB"/>
</dbReference>
<feature type="transmembrane region" description="Helical" evidence="15">
    <location>
        <begin position="72"/>
        <end position="90"/>
    </location>
</feature>
<gene>
    <name evidence="14 16" type="primary">dsbB</name>
    <name evidence="16" type="ORF">NCTC5906_01006</name>
</gene>
<evidence type="ECO:0000256" key="9">
    <source>
        <dbReference type="ARBA" id="ARBA00023002"/>
    </source>
</evidence>
<dbReference type="PANTHER" id="PTHR36570">
    <property type="entry name" value="DISULFIDE BOND FORMATION PROTEIN B"/>
    <property type="match status" value="1"/>
</dbReference>
<protein>
    <recommendedName>
        <fullName evidence="14">Disulfide bond formation protein B</fullName>
    </recommendedName>
    <alternativeName>
        <fullName evidence="14">Disulfide oxidoreductase</fullName>
    </alternativeName>
</protein>
<evidence type="ECO:0000256" key="11">
    <source>
        <dbReference type="ARBA" id="ARBA00023157"/>
    </source>
</evidence>
<dbReference type="RefSeq" id="WP_005705048.1">
    <property type="nucleotide sequence ID" value="NZ_AEWB02000039.1"/>
</dbReference>
<dbReference type="Pfam" id="PF02600">
    <property type="entry name" value="DsbB"/>
    <property type="match status" value="1"/>
</dbReference>
<dbReference type="SUPFAM" id="SSF158442">
    <property type="entry name" value="DsbB-like"/>
    <property type="match status" value="1"/>
</dbReference>
<dbReference type="InterPro" id="IPR003752">
    <property type="entry name" value="DiS_bond_form_DsbB/BdbC"/>
</dbReference>
<comment type="subcellular location">
    <subcellularLocation>
        <location evidence="1">Cell inner membrane</location>
        <topology evidence="1">Multi-pass membrane protein</topology>
    </subcellularLocation>
    <subcellularLocation>
        <location evidence="14">Cell membrane</location>
        <topology evidence="14">Multi-pass membrane protein</topology>
    </subcellularLocation>
</comment>
<feature type="topological domain" description="Periplasmic" evidence="14">
    <location>
        <begin position="91"/>
        <end position="145"/>
    </location>
</feature>
<keyword evidence="11 14" id="KW-1015">Disulfide bond</keyword>
<dbReference type="AlphaFoldDB" id="A0A448F8Y3"/>
<keyword evidence="7 14" id="KW-0249">Electron transport</keyword>
<dbReference type="EMBL" id="LR134327">
    <property type="protein sequence ID" value="VEF42519.1"/>
    <property type="molecule type" value="Genomic_DNA"/>
</dbReference>
<keyword evidence="9 14" id="KW-0560">Oxidoreductase</keyword>
<dbReference type="PANTHER" id="PTHR36570:SF2">
    <property type="entry name" value="DISULFIDE BOND FORMATION PROTEIN B"/>
    <property type="match status" value="1"/>
</dbReference>
<evidence type="ECO:0000256" key="14">
    <source>
        <dbReference type="HAMAP-Rule" id="MF_00286"/>
    </source>
</evidence>
<comment type="caution">
    <text evidence="14">Lacks conserved residue(s) required for the propagation of feature annotation.</text>
</comment>
<dbReference type="HAMAP" id="MF_00286">
    <property type="entry name" value="DsbB"/>
    <property type="match status" value="1"/>
</dbReference>
<name>A0A448F8Y3_AGGAP</name>
<feature type="topological domain" description="Cytoplasmic" evidence="14">
    <location>
        <begin position="1"/>
        <end position="14"/>
    </location>
</feature>
<accession>A0A448F8Y3</accession>
<evidence type="ECO:0000256" key="13">
    <source>
        <dbReference type="ARBA" id="ARBA00023284"/>
    </source>
</evidence>
<evidence type="ECO:0000256" key="4">
    <source>
        <dbReference type="ARBA" id="ARBA00022475"/>
    </source>
</evidence>
<evidence type="ECO:0000313" key="17">
    <source>
        <dbReference type="Proteomes" id="UP000272690"/>
    </source>
</evidence>
<comment type="similarity">
    <text evidence="2 14">Belongs to the DsbB family.</text>
</comment>
<dbReference type="GO" id="GO:0015035">
    <property type="term" value="F:protein-disulfide reductase activity"/>
    <property type="evidence" value="ECO:0007669"/>
    <property type="project" value="UniProtKB-UniRule"/>
</dbReference>
<feature type="topological domain" description="Periplasmic" evidence="14">
    <location>
        <begin position="32"/>
        <end position="49"/>
    </location>
</feature>
<reference evidence="16 17" key="1">
    <citation type="submission" date="2018-12" db="EMBL/GenBank/DDBJ databases">
        <authorList>
            <consortium name="Pathogen Informatics"/>
        </authorList>
    </citation>
    <scope>NUCLEOTIDE SEQUENCE [LARGE SCALE GENOMIC DNA]</scope>
    <source>
        <strain evidence="16 17">NCTC5906</strain>
    </source>
</reference>
<feature type="disulfide bond" description="Redox-active" evidence="14">
    <location>
        <begin position="41"/>
        <end position="44"/>
    </location>
</feature>
<comment type="function">
    <text evidence="14">Required for disulfide bond formation in some periplasmic proteins. Acts by oxidizing the DsbA protein.</text>
</comment>
<dbReference type="Proteomes" id="UP000272690">
    <property type="component" value="Chromosome"/>
</dbReference>
<dbReference type="Gene3D" id="1.20.1550.10">
    <property type="entry name" value="DsbB-like"/>
    <property type="match status" value="1"/>
</dbReference>
<evidence type="ECO:0000256" key="12">
    <source>
        <dbReference type="ARBA" id="ARBA00023186"/>
    </source>
</evidence>
<keyword evidence="13 14" id="KW-0676">Redox-active center</keyword>
<dbReference type="InterPro" id="IPR050183">
    <property type="entry name" value="DsbB"/>
</dbReference>
<keyword evidence="8 14" id="KW-1133">Transmembrane helix</keyword>
<evidence type="ECO:0000256" key="10">
    <source>
        <dbReference type="ARBA" id="ARBA00023136"/>
    </source>
</evidence>
<organism evidence="16 17">
    <name type="scientific">Aggregatibacter aphrophilus ATCC 33389</name>
    <dbReference type="NCBI Taxonomy" id="985008"/>
    <lineage>
        <taxon>Bacteria</taxon>
        <taxon>Pseudomonadati</taxon>
        <taxon>Pseudomonadota</taxon>
        <taxon>Gammaproteobacteria</taxon>
        <taxon>Pasteurellales</taxon>
        <taxon>Pasteurellaceae</taxon>
        <taxon>Aggregatibacter</taxon>
    </lineage>
</organism>
<keyword evidence="10 14" id="KW-0472">Membrane</keyword>
<evidence type="ECO:0000256" key="5">
    <source>
        <dbReference type="ARBA" id="ARBA00022519"/>
    </source>
</evidence>
<evidence type="ECO:0000256" key="7">
    <source>
        <dbReference type="ARBA" id="ARBA00022982"/>
    </source>
</evidence>
<evidence type="ECO:0000256" key="3">
    <source>
        <dbReference type="ARBA" id="ARBA00022448"/>
    </source>
</evidence>
<feature type="transmembrane region" description="Helical" evidence="15">
    <location>
        <begin position="143"/>
        <end position="166"/>
    </location>
</feature>
<dbReference type="OrthoDB" id="3711263at2"/>
<feature type="transmembrane region" description="Helical" evidence="15">
    <location>
        <begin position="45"/>
        <end position="65"/>
    </location>
</feature>
<keyword evidence="4 14" id="KW-1003">Cell membrane</keyword>
<keyword evidence="3 14" id="KW-0813">Transport</keyword>
<sequence length="179" mass="20520">MLHFFKTLSIQRSGWLLLLISALALEGSALYFQYGMDLQPCVMCIYERVALFGIAFAGLIGLIAPRFLIMRLLALFIAFVSAVKGLFISIKHVDYQLHPAPWNQCSYLPEFPQTLPLDKWFPVLFHPTGSCSDEVWSWLGLSMAQWIVVMFAVYLLVLALVLISQFKRVETRGRRRLFN</sequence>
<dbReference type="NCBIfam" id="NF002485">
    <property type="entry name" value="PRK01749.1"/>
    <property type="match status" value="1"/>
</dbReference>
<keyword evidence="12 14" id="KW-0143">Chaperone</keyword>
<dbReference type="GeneID" id="49635422"/>
<evidence type="ECO:0000256" key="1">
    <source>
        <dbReference type="ARBA" id="ARBA00004429"/>
    </source>
</evidence>
<dbReference type="GO" id="GO:0005886">
    <property type="term" value="C:plasma membrane"/>
    <property type="evidence" value="ECO:0007669"/>
    <property type="project" value="UniProtKB-SubCell"/>
</dbReference>
<evidence type="ECO:0000256" key="2">
    <source>
        <dbReference type="ARBA" id="ARBA00008823"/>
    </source>
</evidence>
<evidence type="ECO:0000313" key="16">
    <source>
        <dbReference type="EMBL" id="VEF42519.1"/>
    </source>
</evidence>
<keyword evidence="5" id="KW-0997">Cell inner membrane</keyword>
<dbReference type="GO" id="GO:0009055">
    <property type="term" value="F:electron transfer activity"/>
    <property type="evidence" value="ECO:0007669"/>
    <property type="project" value="UniProtKB-UniRule"/>
</dbReference>
<evidence type="ECO:0000256" key="6">
    <source>
        <dbReference type="ARBA" id="ARBA00022692"/>
    </source>
</evidence>
<feature type="topological domain" description="Cytoplasmic" evidence="14">
    <location>
        <begin position="165"/>
        <end position="179"/>
    </location>
</feature>
<evidence type="ECO:0000256" key="15">
    <source>
        <dbReference type="SAM" id="Phobius"/>
    </source>
</evidence>
<keyword evidence="6 14" id="KW-0812">Transmembrane</keyword>
<feature type="disulfide bond" description="Redox-active" evidence="14">
    <location>
        <begin position="105"/>
        <end position="131"/>
    </location>
</feature>
<dbReference type="GO" id="GO:0006457">
    <property type="term" value="P:protein folding"/>
    <property type="evidence" value="ECO:0007669"/>
    <property type="project" value="InterPro"/>
</dbReference>
<proteinExistence type="inferred from homology"/>
<dbReference type="InterPro" id="IPR023380">
    <property type="entry name" value="DsbB-like_sf"/>
</dbReference>
<evidence type="ECO:0000256" key="8">
    <source>
        <dbReference type="ARBA" id="ARBA00022989"/>
    </source>
</evidence>